<dbReference type="Pfam" id="PF01494">
    <property type="entry name" value="FAD_binding_3"/>
    <property type="match status" value="2"/>
</dbReference>
<keyword evidence="5" id="KW-0503">Monooxygenase</keyword>
<feature type="domain" description="FAD-binding" evidence="6">
    <location>
        <begin position="328"/>
        <end position="361"/>
    </location>
</feature>
<keyword evidence="4" id="KW-0560">Oxidoreductase</keyword>
<dbReference type="Proteomes" id="UP000782241">
    <property type="component" value="Unassembled WGS sequence"/>
</dbReference>
<dbReference type="EMBL" id="JAGPUO010000008">
    <property type="protein sequence ID" value="KAG5660861.1"/>
    <property type="molecule type" value="Genomic_DNA"/>
</dbReference>
<reference evidence="7" key="1">
    <citation type="submission" date="2021-04" db="EMBL/GenBank/DDBJ databases">
        <title>Draft genome of Fusarium avenaceum strain F156N33, isolated from an atmospheric sample in Virginia.</title>
        <authorList>
            <person name="Yang S."/>
            <person name="Vinatzer B.A."/>
            <person name="Coleman J."/>
        </authorList>
    </citation>
    <scope>NUCLEOTIDE SEQUENCE</scope>
    <source>
        <strain evidence="7">F156N33</strain>
    </source>
</reference>
<proteinExistence type="predicted"/>
<comment type="cofactor">
    <cofactor evidence="1">
        <name>FAD</name>
        <dbReference type="ChEBI" id="CHEBI:57692"/>
    </cofactor>
</comment>
<dbReference type="PRINTS" id="PR00420">
    <property type="entry name" value="RNGMNOXGNASE"/>
</dbReference>
<gene>
    <name evidence="7" type="ORF">KAF25_002504</name>
</gene>
<comment type="caution">
    <text evidence="7">The sequence shown here is derived from an EMBL/GenBank/DDBJ whole genome shotgun (WGS) entry which is preliminary data.</text>
</comment>
<dbReference type="GO" id="GO:0071949">
    <property type="term" value="F:FAD binding"/>
    <property type="evidence" value="ECO:0007669"/>
    <property type="project" value="InterPro"/>
</dbReference>
<accession>A0A9P7H1N1</accession>
<evidence type="ECO:0000256" key="1">
    <source>
        <dbReference type="ARBA" id="ARBA00001974"/>
    </source>
</evidence>
<keyword evidence="8" id="KW-1185">Reference proteome</keyword>
<protein>
    <recommendedName>
        <fullName evidence="6">FAD-binding domain-containing protein</fullName>
    </recommendedName>
</protein>
<evidence type="ECO:0000256" key="5">
    <source>
        <dbReference type="ARBA" id="ARBA00023033"/>
    </source>
</evidence>
<dbReference type="InterPro" id="IPR036188">
    <property type="entry name" value="FAD/NAD-bd_sf"/>
</dbReference>
<dbReference type="PANTHER" id="PTHR47178:SF3">
    <property type="entry name" value="FAD-BINDING DOMAIN-CONTAINING PROTEIN"/>
    <property type="match status" value="1"/>
</dbReference>
<feature type="domain" description="FAD-binding" evidence="6">
    <location>
        <begin position="25"/>
        <end position="236"/>
    </location>
</feature>
<organism evidence="7 8">
    <name type="scientific">Fusarium avenaceum</name>
    <dbReference type="NCBI Taxonomy" id="40199"/>
    <lineage>
        <taxon>Eukaryota</taxon>
        <taxon>Fungi</taxon>
        <taxon>Dikarya</taxon>
        <taxon>Ascomycota</taxon>
        <taxon>Pezizomycotina</taxon>
        <taxon>Sordariomycetes</taxon>
        <taxon>Hypocreomycetidae</taxon>
        <taxon>Hypocreales</taxon>
        <taxon>Nectriaceae</taxon>
        <taxon>Fusarium</taxon>
        <taxon>Fusarium tricinctum species complex</taxon>
    </lineage>
</organism>
<evidence type="ECO:0000313" key="8">
    <source>
        <dbReference type="Proteomes" id="UP000782241"/>
    </source>
</evidence>
<evidence type="ECO:0000256" key="4">
    <source>
        <dbReference type="ARBA" id="ARBA00023002"/>
    </source>
</evidence>
<keyword evidence="2" id="KW-0285">Flavoprotein</keyword>
<dbReference type="SUPFAM" id="SSF51905">
    <property type="entry name" value="FAD/NAD(P)-binding domain"/>
    <property type="match status" value="1"/>
</dbReference>
<dbReference type="Gene3D" id="3.50.50.60">
    <property type="entry name" value="FAD/NAD(P)-binding domain"/>
    <property type="match status" value="1"/>
</dbReference>
<evidence type="ECO:0000259" key="6">
    <source>
        <dbReference type="Pfam" id="PF01494"/>
    </source>
</evidence>
<keyword evidence="3" id="KW-0274">FAD</keyword>
<name>A0A9P7H1N1_9HYPO</name>
<evidence type="ECO:0000256" key="3">
    <source>
        <dbReference type="ARBA" id="ARBA00022827"/>
    </source>
</evidence>
<dbReference type="InterPro" id="IPR002938">
    <property type="entry name" value="FAD-bd"/>
</dbReference>
<evidence type="ECO:0000256" key="2">
    <source>
        <dbReference type="ARBA" id="ARBA00022630"/>
    </source>
</evidence>
<dbReference type="GO" id="GO:0004497">
    <property type="term" value="F:monooxygenase activity"/>
    <property type="evidence" value="ECO:0007669"/>
    <property type="project" value="UniProtKB-KW"/>
</dbReference>
<dbReference type="PANTHER" id="PTHR47178">
    <property type="entry name" value="MONOOXYGENASE, FAD-BINDING"/>
    <property type="match status" value="1"/>
</dbReference>
<dbReference type="AlphaFoldDB" id="A0A9P7H1N1"/>
<evidence type="ECO:0000313" key="7">
    <source>
        <dbReference type="EMBL" id="KAG5660861.1"/>
    </source>
</evidence>
<sequence length="434" mass="49210">MITSTMSNGISASLNATSLGLQNSMKILIIGAGSTGLALAQGLKKAGIPFDVYEKEERPRKKTWTMGAHWGLEPLRHLVPEKVLEQLESTQVDPHVPTKDTDRLPFINGKTGELLTEIQSSKFYRVRRDKFRRMLMDGLSDHLHWGKAINDLVYSDDKLSVTAKFADGTQDTGCLLVATDGPHSTVRTLLLGEDKAKVTPVPYATTMCYTRHTKEHAVFLRSKPHSPLYQVGPHPNGTCAWLSLHDGDDKDHPENWTFFHYISFPEPVDYVNNSTNRELIAHQKKLAKEFADPWKSVFAWMPDDTEVWYSKLRNWDPSLPEHQWDNNWGRVTLAGDAAHPMTFQRGQGLNHALKDAFTAFKAVETFWNPKEIMPEKRKQAIVNYETEMIDRTGEEVRLSEKNSVAVHDWEQIMQSPSMKQGMQVKVEKIAESAS</sequence>